<sequence length="113" mass="12732">MNFLENNMFAVIETGGKQYKVKPGQRLKVETLPGEAGDSIAFDKVLLIAESETDVAVGAPYLEGKTVSATIAEHGRHKKIKIIKFRRRKHHMKRMGHRQNYTEVVIDAIDGKK</sequence>
<keyword evidence="5 6" id="KW-0687">Ribonucleoprotein</keyword>
<evidence type="ECO:0000256" key="7">
    <source>
        <dbReference type="RuleBase" id="RU000562"/>
    </source>
</evidence>
<dbReference type="GO" id="GO:0006412">
    <property type="term" value="P:translation"/>
    <property type="evidence" value="ECO:0007669"/>
    <property type="project" value="UniProtKB-UniRule"/>
</dbReference>
<comment type="subunit">
    <text evidence="6">Part of the 50S ribosomal subunit. Contacts protein L20.</text>
</comment>
<evidence type="ECO:0000256" key="2">
    <source>
        <dbReference type="ARBA" id="ARBA00022730"/>
    </source>
</evidence>
<evidence type="ECO:0000256" key="3">
    <source>
        <dbReference type="ARBA" id="ARBA00022884"/>
    </source>
</evidence>
<dbReference type="GO" id="GO:0005840">
    <property type="term" value="C:ribosome"/>
    <property type="evidence" value="ECO:0007669"/>
    <property type="project" value="UniProtKB-KW"/>
</dbReference>
<dbReference type="GO" id="GO:0003735">
    <property type="term" value="F:structural constituent of ribosome"/>
    <property type="evidence" value="ECO:0007669"/>
    <property type="project" value="InterPro"/>
</dbReference>
<dbReference type="Pfam" id="PF00829">
    <property type="entry name" value="Ribosomal_L21p"/>
    <property type="match status" value="1"/>
</dbReference>
<dbReference type="PROSITE" id="PS01169">
    <property type="entry name" value="RIBOSOMAL_L21"/>
    <property type="match status" value="1"/>
</dbReference>
<reference evidence="9" key="1">
    <citation type="submission" date="2016-04" db="EMBL/GenBank/DDBJ databases">
        <authorList>
            <person name="Tagini F."/>
        </authorList>
    </citation>
    <scope>NUCLEOTIDE SEQUENCE [LARGE SCALE GENOMIC DNA]</scope>
    <source>
        <strain evidence="9">CHUV0807</strain>
    </source>
</reference>
<evidence type="ECO:0000256" key="4">
    <source>
        <dbReference type="ARBA" id="ARBA00022980"/>
    </source>
</evidence>
<keyword evidence="2 6" id="KW-0699">rRNA-binding</keyword>
<dbReference type="GO" id="GO:0019843">
    <property type="term" value="F:rRNA binding"/>
    <property type="evidence" value="ECO:0007669"/>
    <property type="project" value="UniProtKB-UniRule"/>
</dbReference>
<dbReference type="InterPro" id="IPR028909">
    <property type="entry name" value="bL21-like"/>
</dbReference>
<evidence type="ECO:0000313" key="8">
    <source>
        <dbReference type="EMBL" id="SAM66482.1"/>
    </source>
</evidence>
<dbReference type="Proteomes" id="UP000190837">
    <property type="component" value="Unassembled WGS sequence"/>
</dbReference>
<evidence type="ECO:0000256" key="5">
    <source>
        <dbReference type="ARBA" id="ARBA00023274"/>
    </source>
</evidence>
<dbReference type="EMBL" id="FKLO01000054">
    <property type="protein sequence ID" value="SAM66482.1"/>
    <property type="molecule type" value="Genomic_DNA"/>
</dbReference>
<dbReference type="InterPro" id="IPR036164">
    <property type="entry name" value="bL21-like_sf"/>
</dbReference>
<dbReference type="PANTHER" id="PTHR21349:SF0">
    <property type="entry name" value="LARGE RIBOSOMAL SUBUNIT PROTEIN BL21M"/>
    <property type="match status" value="1"/>
</dbReference>
<dbReference type="PANTHER" id="PTHR21349">
    <property type="entry name" value="50S RIBOSOMAL PROTEIN L21"/>
    <property type="match status" value="1"/>
</dbReference>
<proteinExistence type="inferred from homology"/>
<gene>
    <name evidence="6" type="primary">rplU</name>
    <name evidence="8" type="ORF">CHUV0807_1631</name>
</gene>
<name>A0A1C3H535_9GAMM</name>
<accession>A0A1C3H535</accession>
<keyword evidence="4 6" id="KW-0689">Ribosomal protein</keyword>
<protein>
    <recommendedName>
        <fullName evidence="6">Large ribosomal subunit protein bL21</fullName>
    </recommendedName>
</protein>
<evidence type="ECO:0000313" key="9">
    <source>
        <dbReference type="Proteomes" id="UP000190837"/>
    </source>
</evidence>
<keyword evidence="3 6" id="KW-0694">RNA-binding</keyword>
<dbReference type="GO" id="GO:1990904">
    <property type="term" value="C:ribonucleoprotein complex"/>
    <property type="evidence" value="ECO:0007669"/>
    <property type="project" value="UniProtKB-KW"/>
</dbReference>
<evidence type="ECO:0000256" key="1">
    <source>
        <dbReference type="ARBA" id="ARBA00008563"/>
    </source>
</evidence>
<organism evidence="8 9">
    <name type="scientific">Cardiobacterium hominis</name>
    <dbReference type="NCBI Taxonomy" id="2718"/>
    <lineage>
        <taxon>Bacteria</taxon>
        <taxon>Pseudomonadati</taxon>
        <taxon>Pseudomonadota</taxon>
        <taxon>Gammaproteobacteria</taxon>
        <taxon>Cardiobacteriales</taxon>
        <taxon>Cardiobacteriaceae</taxon>
        <taxon>Cardiobacterium</taxon>
    </lineage>
</organism>
<comment type="function">
    <text evidence="6 7">This protein binds to 23S rRNA in the presence of protein L20.</text>
</comment>
<dbReference type="AlphaFoldDB" id="A0A1C3H535"/>
<dbReference type="GO" id="GO:0005737">
    <property type="term" value="C:cytoplasm"/>
    <property type="evidence" value="ECO:0007669"/>
    <property type="project" value="UniProtKB-ARBA"/>
</dbReference>
<dbReference type="HAMAP" id="MF_01363">
    <property type="entry name" value="Ribosomal_bL21"/>
    <property type="match status" value="1"/>
</dbReference>
<dbReference type="InterPro" id="IPR018258">
    <property type="entry name" value="Ribosomal_bL21_CS"/>
</dbReference>
<comment type="similarity">
    <text evidence="1 6 7">Belongs to the bacterial ribosomal protein bL21 family.</text>
</comment>
<dbReference type="InterPro" id="IPR001787">
    <property type="entry name" value="Ribosomal_bL21"/>
</dbReference>
<dbReference type="NCBIfam" id="TIGR00061">
    <property type="entry name" value="L21"/>
    <property type="match status" value="1"/>
</dbReference>
<dbReference type="SUPFAM" id="SSF141091">
    <property type="entry name" value="L21p-like"/>
    <property type="match status" value="1"/>
</dbReference>
<evidence type="ECO:0000256" key="6">
    <source>
        <dbReference type="HAMAP-Rule" id="MF_01363"/>
    </source>
</evidence>